<reference evidence="3" key="1">
    <citation type="submission" date="2021-01" db="EMBL/GenBank/DDBJ databases">
        <authorList>
            <consortium name="Genoscope - CEA"/>
            <person name="William W."/>
        </authorList>
    </citation>
    <scope>NUCLEOTIDE SEQUENCE</scope>
</reference>
<keyword evidence="4" id="KW-1185">Reference proteome</keyword>
<feature type="region of interest" description="Disordered" evidence="2">
    <location>
        <begin position="1"/>
        <end position="21"/>
    </location>
</feature>
<gene>
    <name evidence="3" type="ORF">PSON_ATCC_30995.1.T0160413</name>
</gene>
<name>A0A8S1L577_9CILI</name>
<feature type="coiled-coil region" evidence="1">
    <location>
        <begin position="99"/>
        <end position="126"/>
    </location>
</feature>
<comment type="caution">
    <text evidence="3">The sequence shown here is derived from an EMBL/GenBank/DDBJ whole genome shotgun (WGS) entry which is preliminary data.</text>
</comment>
<dbReference type="EMBL" id="CAJJDN010000016">
    <property type="protein sequence ID" value="CAD8062579.1"/>
    <property type="molecule type" value="Genomic_DNA"/>
</dbReference>
<evidence type="ECO:0000313" key="4">
    <source>
        <dbReference type="Proteomes" id="UP000692954"/>
    </source>
</evidence>
<keyword evidence="1" id="KW-0175">Coiled coil</keyword>
<proteinExistence type="predicted"/>
<feature type="compositionally biased region" description="Polar residues" evidence="2">
    <location>
        <begin position="1"/>
        <end position="15"/>
    </location>
</feature>
<evidence type="ECO:0000256" key="1">
    <source>
        <dbReference type="SAM" id="Coils"/>
    </source>
</evidence>
<protein>
    <submittedName>
        <fullName evidence="3">Uncharacterized protein</fullName>
    </submittedName>
</protein>
<evidence type="ECO:0000256" key="2">
    <source>
        <dbReference type="SAM" id="MobiDB-lite"/>
    </source>
</evidence>
<accession>A0A8S1L577</accession>
<evidence type="ECO:0000313" key="3">
    <source>
        <dbReference type="EMBL" id="CAD8062579.1"/>
    </source>
</evidence>
<dbReference type="Proteomes" id="UP000692954">
    <property type="component" value="Unassembled WGS sequence"/>
</dbReference>
<dbReference type="AlphaFoldDB" id="A0A8S1L577"/>
<organism evidence="3 4">
    <name type="scientific">Paramecium sonneborni</name>
    <dbReference type="NCBI Taxonomy" id="65129"/>
    <lineage>
        <taxon>Eukaryota</taxon>
        <taxon>Sar</taxon>
        <taxon>Alveolata</taxon>
        <taxon>Ciliophora</taxon>
        <taxon>Intramacronucleata</taxon>
        <taxon>Oligohymenophorea</taxon>
        <taxon>Peniculida</taxon>
        <taxon>Parameciidae</taxon>
        <taxon>Paramecium</taxon>
    </lineage>
</organism>
<sequence length="176" mass="20766">MINQNFKQPQQSELSQKPYRNVRPSSFLNSFDLLPTNYYAPLKISGNKFKKQNYNLQQKPTSLDPIQEQSLPKLDQKRNIFQNNQSSIPQQSSLYISVLEMNSDQNRRIKTEIDEQNEKINKLLKYKGKQVQIAPDLLLINQRNQLELLTLEQNEQLPKRKIMRKLTNGRLLRLDP</sequence>
<dbReference type="OrthoDB" id="291783at2759"/>